<keyword evidence="3" id="KW-0378">Hydrolase</keyword>
<dbReference type="PRINTS" id="PR00377">
    <property type="entry name" value="IMPHPHTASES"/>
</dbReference>
<evidence type="ECO:0000256" key="4">
    <source>
        <dbReference type="ARBA" id="ARBA00022842"/>
    </source>
</evidence>
<organism evidence="6 7">
    <name type="scientific">Candidatus Magasanikbacteria bacterium CG_4_10_14_0_2_um_filter_41_31</name>
    <dbReference type="NCBI Taxonomy" id="1974639"/>
    <lineage>
        <taxon>Bacteria</taxon>
        <taxon>Candidatus Magasanikiibacteriota</taxon>
    </lineage>
</organism>
<feature type="binding site" evidence="5">
    <location>
        <position position="91"/>
    </location>
    <ligand>
        <name>Mg(2+)</name>
        <dbReference type="ChEBI" id="CHEBI:18420"/>
        <label>1</label>
        <note>catalytic</note>
    </ligand>
</feature>
<dbReference type="PANTHER" id="PTHR20854">
    <property type="entry name" value="INOSITOL MONOPHOSPHATASE"/>
    <property type="match status" value="1"/>
</dbReference>
<dbReference type="InterPro" id="IPR020583">
    <property type="entry name" value="Inositol_monoP_metal-BS"/>
</dbReference>
<sequence>MDIHSTKNMQEFLKQTIQEAGAIAKGYFDNGVTHIKTKSTIGDLVTEADVAVSDFIVNKIKEAYPDHTIFSEEVGEKINEGQEYEWVIDPIDGTRNFANGIPFWCTIIAVVKNGETWLGAVYNAISGDLFFAEKGKGAFLNDIKILVNNTQSIDQAFGIMAKANKAGTYGDHIERFRVFAVNLTTNTDSWVCNYATMLALCHVSSGGMDFFVSNAGLDWDYLAPVLIAQEAGAVATNGYGEPWTRGRQDIVVANTDLHPKVMQLFETYT</sequence>
<dbReference type="GO" id="GO:0007165">
    <property type="term" value="P:signal transduction"/>
    <property type="evidence" value="ECO:0007669"/>
    <property type="project" value="TreeGrafter"/>
</dbReference>
<dbReference type="GO" id="GO:0046872">
    <property type="term" value="F:metal ion binding"/>
    <property type="evidence" value="ECO:0007669"/>
    <property type="project" value="UniProtKB-KW"/>
</dbReference>
<dbReference type="Gene3D" id="3.40.190.80">
    <property type="match status" value="1"/>
</dbReference>
<reference evidence="7" key="1">
    <citation type="submission" date="2017-09" db="EMBL/GenBank/DDBJ databases">
        <title>Depth-based differentiation of microbial function through sediment-hosted aquifers and enrichment of novel symbionts in the deep terrestrial subsurface.</title>
        <authorList>
            <person name="Probst A.J."/>
            <person name="Ladd B."/>
            <person name="Jarett J.K."/>
            <person name="Geller-Mcgrath D.E."/>
            <person name="Sieber C.M.K."/>
            <person name="Emerson J.B."/>
            <person name="Anantharaman K."/>
            <person name="Thomas B.C."/>
            <person name="Malmstrom R."/>
            <person name="Stieglmeier M."/>
            <person name="Klingl A."/>
            <person name="Woyke T."/>
            <person name="Ryan C.M."/>
            <person name="Banfield J.F."/>
        </authorList>
    </citation>
    <scope>NUCLEOTIDE SEQUENCE [LARGE SCALE GENOMIC DNA]</scope>
</reference>
<feature type="binding site" evidence="5">
    <location>
        <position position="72"/>
    </location>
    <ligand>
        <name>Mg(2+)</name>
        <dbReference type="ChEBI" id="CHEBI:18420"/>
        <label>1</label>
        <note>catalytic</note>
    </ligand>
</feature>
<proteinExistence type="predicted"/>
<evidence type="ECO:0000256" key="5">
    <source>
        <dbReference type="PIRSR" id="PIRSR600760-2"/>
    </source>
</evidence>
<evidence type="ECO:0008006" key="8">
    <source>
        <dbReference type="Google" id="ProtNLM"/>
    </source>
</evidence>
<evidence type="ECO:0000313" key="6">
    <source>
        <dbReference type="EMBL" id="PIZ92581.1"/>
    </source>
</evidence>
<dbReference type="FunFam" id="3.30.540.10:FF:000003">
    <property type="entry name" value="Inositol-1-monophosphatase"/>
    <property type="match status" value="1"/>
</dbReference>
<keyword evidence="4 5" id="KW-0460">Magnesium</keyword>
<dbReference type="GO" id="GO:0006020">
    <property type="term" value="P:inositol metabolic process"/>
    <property type="evidence" value="ECO:0007669"/>
    <property type="project" value="TreeGrafter"/>
</dbReference>
<feature type="binding site" evidence="5">
    <location>
        <position position="92"/>
    </location>
    <ligand>
        <name>Mg(2+)</name>
        <dbReference type="ChEBI" id="CHEBI:18420"/>
        <label>1</label>
        <note>catalytic</note>
    </ligand>
</feature>
<evidence type="ECO:0000256" key="3">
    <source>
        <dbReference type="ARBA" id="ARBA00022801"/>
    </source>
</evidence>
<evidence type="ECO:0000313" key="7">
    <source>
        <dbReference type="Proteomes" id="UP000230078"/>
    </source>
</evidence>
<comment type="cofactor">
    <cofactor evidence="1 5">
        <name>Mg(2+)</name>
        <dbReference type="ChEBI" id="CHEBI:18420"/>
    </cofactor>
</comment>
<protein>
    <recommendedName>
        <fullName evidence="8">Inositol monophosphatase</fullName>
    </recommendedName>
</protein>
<dbReference type="EMBL" id="PFPI01000055">
    <property type="protein sequence ID" value="PIZ92581.1"/>
    <property type="molecule type" value="Genomic_DNA"/>
</dbReference>
<feature type="binding site" evidence="5">
    <location>
        <position position="89"/>
    </location>
    <ligand>
        <name>Mg(2+)</name>
        <dbReference type="ChEBI" id="CHEBI:18420"/>
        <label>1</label>
        <note>catalytic</note>
    </ligand>
</feature>
<dbReference type="SUPFAM" id="SSF56655">
    <property type="entry name" value="Carbohydrate phosphatase"/>
    <property type="match status" value="1"/>
</dbReference>
<feature type="binding site" evidence="5">
    <location>
        <position position="220"/>
    </location>
    <ligand>
        <name>Mg(2+)</name>
        <dbReference type="ChEBI" id="CHEBI:18420"/>
        <label>2</label>
    </ligand>
</feature>
<dbReference type="Proteomes" id="UP000230078">
    <property type="component" value="Unassembled WGS sequence"/>
</dbReference>
<name>A0A2M7V2D1_9BACT</name>
<keyword evidence="2 5" id="KW-0479">Metal-binding</keyword>
<dbReference type="InterPro" id="IPR000760">
    <property type="entry name" value="Inositol_monophosphatase-like"/>
</dbReference>
<dbReference type="Pfam" id="PF00459">
    <property type="entry name" value="Inositol_P"/>
    <property type="match status" value="1"/>
</dbReference>
<comment type="caution">
    <text evidence="6">The sequence shown here is derived from an EMBL/GenBank/DDBJ whole genome shotgun (WGS) entry which is preliminary data.</text>
</comment>
<dbReference type="PANTHER" id="PTHR20854:SF4">
    <property type="entry name" value="INOSITOL-1-MONOPHOSPHATASE-RELATED"/>
    <property type="match status" value="1"/>
</dbReference>
<evidence type="ECO:0000256" key="2">
    <source>
        <dbReference type="ARBA" id="ARBA00022723"/>
    </source>
</evidence>
<dbReference type="GO" id="GO:0008934">
    <property type="term" value="F:inositol monophosphate 1-phosphatase activity"/>
    <property type="evidence" value="ECO:0007669"/>
    <property type="project" value="TreeGrafter"/>
</dbReference>
<dbReference type="Gene3D" id="3.30.540.10">
    <property type="entry name" value="Fructose-1,6-Bisphosphatase, subunit A, domain 1"/>
    <property type="match status" value="1"/>
</dbReference>
<evidence type="ECO:0000256" key="1">
    <source>
        <dbReference type="ARBA" id="ARBA00001946"/>
    </source>
</evidence>
<dbReference type="PROSITE" id="PS00629">
    <property type="entry name" value="IMP_1"/>
    <property type="match status" value="1"/>
</dbReference>
<gene>
    <name evidence="6" type="ORF">COX83_03965</name>
</gene>
<dbReference type="AlphaFoldDB" id="A0A2M7V2D1"/>
<accession>A0A2M7V2D1</accession>